<reference evidence="2 3" key="1">
    <citation type="submission" date="2017-02" db="EMBL/GenBank/DDBJ databases">
        <title>Complete genome sequence of the drought resistance-promoting endophyte Pantoea alhagi LTYR-11Z.</title>
        <authorList>
            <person name="Zhang L."/>
        </authorList>
    </citation>
    <scope>NUCLEOTIDE SEQUENCE [LARGE SCALE GENOMIC DNA]</scope>
    <source>
        <strain evidence="2 3">LTYR-11Z</strain>
        <plasmid evidence="3">Plasmid ppaltyr11z</plasmid>
    </source>
</reference>
<dbReference type="OrthoDB" id="5959149at2"/>
<dbReference type="KEGG" id="palh:B1H58_20595"/>
<evidence type="ECO:0000256" key="1">
    <source>
        <dbReference type="SAM" id="MobiDB-lite"/>
    </source>
</evidence>
<feature type="compositionally biased region" description="Basic and acidic residues" evidence="1">
    <location>
        <begin position="31"/>
        <end position="44"/>
    </location>
</feature>
<evidence type="ECO:0000313" key="2">
    <source>
        <dbReference type="EMBL" id="ARJ44418.1"/>
    </source>
</evidence>
<keyword evidence="2" id="KW-0614">Plasmid</keyword>
<dbReference type="AlphaFoldDB" id="A0A1W6BBF2"/>
<dbReference type="RefSeq" id="WP_085072430.1">
    <property type="nucleotide sequence ID" value="NZ_CP019707.1"/>
</dbReference>
<name>A0A1W6BBF2_9GAMM</name>
<keyword evidence="3" id="KW-1185">Reference proteome</keyword>
<proteinExistence type="predicted"/>
<dbReference type="EMBL" id="CP019707">
    <property type="protein sequence ID" value="ARJ44418.1"/>
    <property type="molecule type" value="Genomic_DNA"/>
</dbReference>
<evidence type="ECO:0000313" key="3">
    <source>
        <dbReference type="Proteomes" id="UP000192900"/>
    </source>
</evidence>
<protein>
    <submittedName>
        <fullName evidence="2">Uncharacterized protein</fullName>
    </submittedName>
</protein>
<organism evidence="2 3">
    <name type="scientific">Pantoea alhagi</name>
    <dbReference type="NCBI Taxonomy" id="1891675"/>
    <lineage>
        <taxon>Bacteria</taxon>
        <taxon>Pseudomonadati</taxon>
        <taxon>Pseudomonadota</taxon>
        <taxon>Gammaproteobacteria</taxon>
        <taxon>Enterobacterales</taxon>
        <taxon>Erwiniaceae</taxon>
        <taxon>Pantoea</taxon>
    </lineage>
</organism>
<feature type="region of interest" description="Disordered" evidence="1">
    <location>
        <begin position="1"/>
        <end position="44"/>
    </location>
</feature>
<accession>A0A1W6BBF2</accession>
<geneLocation type="plasmid" evidence="3">
    <name>ppaltyr11z</name>
</geneLocation>
<sequence length="125" mass="14188">MNDTGIKRQRGRPSTGNALSPAERARRYRENKKIREAEHPRPSRAELLAQLETAHNRIRQLESQLTSFVAPDNDSGKLWAIQDRKGSARWQTVKKGLAKAEAEKILDKLAASEGTGNYTYRMIEE</sequence>
<gene>
    <name evidence="2" type="ORF">B1H58_20595</name>
</gene>
<dbReference type="Proteomes" id="UP000192900">
    <property type="component" value="Plasmid pPALTYR11Z"/>
</dbReference>